<proteinExistence type="predicted"/>
<dbReference type="EMBL" id="DSOK01000289">
    <property type="protein sequence ID" value="HEN15817.1"/>
    <property type="molecule type" value="Genomic_DNA"/>
</dbReference>
<sequence>MNATAALAWLAIRDLAIKLENSLRAPNFAVALEWSALRALLIALIAFPMCFAVARWLQRDDGPRRRWRWIAVVGPFLFPELLVGYTYAPWVAGRPLQAELACVALMLLRVVPVGVVALSLTPPSAVTPSALYCRRLSLRTWRDGVEWLRLWLAGPLTSAVPALALVWLVSFQQFELAALVRAVSWSDWLFVQQVGGLSLEASLRAALWPAVGQLAVLALAMLAVTKTAGDAQAATVIPLTRRQRALAAAYLVVAWTVVVGWPAASLAAGLPAGFQQLVRQPLRLQGLARELFAGLAAAMLAALIAWALSRRVSQEAAGLHPRGGLQTDDHSPGKVARWRSRWRFLLCLPGLSGSLVLGLALVALFQSPLLRVLYNTPLPWLVGLVLYLLPRSVLLRAWDNVSGPPAAEWLAEQLAASPDAAQQRHGRRLRWRLVEEPRFLAVAVLTYWGYLDLTTAYLLAPTGLTSGVVRLYNFMHFGRTAALSAEAAVLLVGPVVLAALVWPLLRRGRA</sequence>
<evidence type="ECO:0000313" key="2">
    <source>
        <dbReference type="EMBL" id="HEN15817.1"/>
    </source>
</evidence>
<name>A0A7C2PHI9_9PLAN</name>
<feature type="transmembrane region" description="Helical" evidence="1">
    <location>
        <begin position="291"/>
        <end position="308"/>
    </location>
</feature>
<feature type="transmembrane region" description="Helical" evidence="1">
    <location>
        <begin position="245"/>
        <end position="271"/>
    </location>
</feature>
<feature type="transmembrane region" description="Helical" evidence="1">
    <location>
        <begin position="480"/>
        <end position="505"/>
    </location>
</feature>
<evidence type="ECO:0008006" key="3">
    <source>
        <dbReference type="Google" id="ProtNLM"/>
    </source>
</evidence>
<keyword evidence="1" id="KW-0472">Membrane</keyword>
<feature type="transmembrane region" description="Helical" evidence="1">
    <location>
        <begin position="344"/>
        <end position="366"/>
    </location>
</feature>
<accession>A0A7C2PHI9</accession>
<gene>
    <name evidence="2" type="ORF">ENQ76_10165</name>
</gene>
<feature type="transmembrane region" description="Helical" evidence="1">
    <location>
        <begin position="100"/>
        <end position="126"/>
    </location>
</feature>
<reference evidence="2" key="1">
    <citation type="journal article" date="2020" name="mSystems">
        <title>Genome- and Community-Level Interaction Insights into Carbon Utilization and Element Cycling Functions of Hydrothermarchaeota in Hydrothermal Sediment.</title>
        <authorList>
            <person name="Zhou Z."/>
            <person name="Liu Y."/>
            <person name="Xu W."/>
            <person name="Pan J."/>
            <person name="Luo Z.H."/>
            <person name="Li M."/>
        </authorList>
    </citation>
    <scope>NUCLEOTIDE SEQUENCE [LARGE SCALE GENOMIC DNA]</scope>
    <source>
        <strain evidence="2">SpSt-339</strain>
    </source>
</reference>
<feature type="transmembrane region" description="Helical" evidence="1">
    <location>
        <begin position="206"/>
        <end position="224"/>
    </location>
</feature>
<feature type="transmembrane region" description="Helical" evidence="1">
    <location>
        <begin position="372"/>
        <end position="389"/>
    </location>
</feature>
<feature type="transmembrane region" description="Helical" evidence="1">
    <location>
        <begin position="40"/>
        <end position="57"/>
    </location>
</feature>
<feature type="transmembrane region" description="Helical" evidence="1">
    <location>
        <begin position="439"/>
        <end position="460"/>
    </location>
</feature>
<organism evidence="2">
    <name type="scientific">Schlesneria paludicola</name>
    <dbReference type="NCBI Taxonomy" id="360056"/>
    <lineage>
        <taxon>Bacteria</taxon>
        <taxon>Pseudomonadati</taxon>
        <taxon>Planctomycetota</taxon>
        <taxon>Planctomycetia</taxon>
        <taxon>Planctomycetales</taxon>
        <taxon>Planctomycetaceae</taxon>
        <taxon>Schlesneria</taxon>
    </lineage>
</organism>
<evidence type="ECO:0000256" key="1">
    <source>
        <dbReference type="SAM" id="Phobius"/>
    </source>
</evidence>
<dbReference type="AlphaFoldDB" id="A0A7C2PHI9"/>
<comment type="caution">
    <text evidence="2">The sequence shown here is derived from an EMBL/GenBank/DDBJ whole genome shotgun (WGS) entry which is preliminary data.</text>
</comment>
<feature type="transmembrane region" description="Helical" evidence="1">
    <location>
        <begin position="147"/>
        <end position="169"/>
    </location>
</feature>
<protein>
    <recommendedName>
        <fullName evidence="3">ABC transmembrane type-1 domain-containing protein</fullName>
    </recommendedName>
</protein>
<keyword evidence="1" id="KW-1133">Transmembrane helix</keyword>
<feature type="transmembrane region" description="Helical" evidence="1">
    <location>
        <begin position="69"/>
        <end position="88"/>
    </location>
</feature>
<keyword evidence="1" id="KW-0812">Transmembrane</keyword>